<reference evidence="8" key="1">
    <citation type="submission" date="2020-06" db="EMBL/GenBank/DDBJ databases">
        <authorList>
            <person name="Li T."/>
            <person name="Hu X."/>
            <person name="Zhang T."/>
            <person name="Song X."/>
            <person name="Zhang H."/>
            <person name="Dai N."/>
            <person name="Sheng W."/>
            <person name="Hou X."/>
            <person name="Wei L."/>
        </authorList>
    </citation>
    <scope>NUCLEOTIDE SEQUENCE</scope>
    <source>
        <strain evidence="8">3651</strain>
        <tissue evidence="8">Leaf</tissue>
    </source>
</reference>
<protein>
    <submittedName>
        <fullName evidence="8">Kinesin-like protein KIN-4A</fullName>
    </submittedName>
</protein>
<proteinExistence type="predicted"/>
<keyword evidence="9" id="KW-1185">Reference proteome</keyword>
<evidence type="ECO:0000256" key="1">
    <source>
        <dbReference type="ARBA" id="ARBA00004496"/>
    </source>
</evidence>
<accession>A0AAE2CTX9</accession>
<dbReference type="GO" id="GO:0007018">
    <property type="term" value="P:microtubule-based movement"/>
    <property type="evidence" value="ECO:0007669"/>
    <property type="project" value="InterPro"/>
</dbReference>
<feature type="coiled-coil region" evidence="6">
    <location>
        <begin position="41"/>
        <end position="75"/>
    </location>
</feature>
<dbReference type="GO" id="GO:0005875">
    <property type="term" value="C:microtubule associated complex"/>
    <property type="evidence" value="ECO:0007669"/>
    <property type="project" value="TreeGrafter"/>
</dbReference>
<dbReference type="GO" id="GO:0005737">
    <property type="term" value="C:cytoplasm"/>
    <property type="evidence" value="ECO:0007669"/>
    <property type="project" value="UniProtKB-SubCell"/>
</dbReference>
<dbReference type="GO" id="GO:0007052">
    <property type="term" value="P:mitotic spindle organization"/>
    <property type="evidence" value="ECO:0007669"/>
    <property type="project" value="TreeGrafter"/>
</dbReference>
<dbReference type="AlphaFoldDB" id="A0AAE2CTX9"/>
<evidence type="ECO:0000313" key="8">
    <source>
        <dbReference type="EMBL" id="KAK4434405.1"/>
    </source>
</evidence>
<evidence type="ECO:0000256" key="2">
    <source>
        <dbReference type="ARBA" id="ARBA00022490"/>
    </source>
</evidence>
<comment type="caution">
    <text evidence="8">The sequence shown here is derived from an EMBL/GenBank/DDBJ whole genome shotgun (WGS) entry which is preliminary data.</text>
</comment>
<organism evidence="8 9">
    <name type="scientific">Sesamum alatum</name>
    <dbReference type="NCBI Taxonomy" id="300844"/>
    <lineage>
        <taxon>Eukaryota</taxon>
        <taxon>Viridiplantae</taxon>
        <taxon>Streptophyta</taxon>
        <taxon>Embryophyta</taxon>
        <taxon>Tracheophyta</taxon>
        <taxon>Spermatophyta</taxon>
        <taxon>Magnoliopsida</taxon>
        <taxon>eudicotyledons</taxon>
        <taxon>Gunneridae</taxon>
        <taxon>Pentapetalae</taxon>
        <taxon>asterids</taxon>
        <taxon>lamiids</taxon>
        <taxon>Lamiales</taxon>
        <taxon>Pedaliaceae</taxon>
        <taxon>Sesamum</taxon>
    </lineage>
</organism>
<comment type="subcellular location">
    <subcellularLocation>
        <location evidence="1">Cytoplasm</location>
    </subcellularLocation>
</comment>
<evidence type="ECO:0000256" key="6">
    <source>
        <dbReference type="SAM" id="Coils"/>
    </source>
</evidence>
<evidence type="ECO:0000256" key="5">
    <source>
        <dbReference type="ARBA" id="ARBA00023054"/>
    </source>
</evidence>
<keyword evidence="3" id="KW-0547">Nucleotide-binding</keyword>
<gene>
    <name evidence="8" type="ORF">Salat_0603300</name>
</gene>
<dbReference type="InterPro" id="IPR027640">
    <property type="entry name" value="Kinesin-like_fam"/>
</dbReference>
<keyword evidence="4" id="KW-0067">ATP-binding</keyword>
<sequence>MASQLSEAEERERGVNSRGRWNQLRSMGDAKNLLQYMFNHLGDARCELWEKEMEIKETKEQMKELVGLLRQSELRRKEIEKMLKLRDQTASITLATPPSGNSYKHIADEMNGPLSPIPVPAQKQLKYTPGVANSSVRELAAFMDQTRKMVPIGHLSMKKLALAGHGGKLWRWKRSHHQWLLQFKWKWQKPWRLSEWIKHSDETIMRARPRPRALPDSPTHGTGKCKGISAG</sequence>
<dbReference type="GO" id="GO:0005524">
    <property type="term" value="F:ATP binding"/>
    <property type="evidence" value="ECO:0007669"/>
    <property type="project" value="UniProtKB-KW"/>
</dbReference>
<dbReference type="Proteomes" id="UP001293254">
    <property type="component" value="Unassembled WGS sequence"/>
</dbReference>
<reference evidence="8" key="2">
    <citation type="journal article" date="2024" name="Plant">
        <title>Genomic evolution and insights into agronomic trait innovations of Sesamum species.</title>
        <authorList>
            <person name="Miao H."/>
            <person name="Wang L."/>
            <person name="Qu L."/>
            <person name="Liu H."/>
            <person name="Sun Y."/>
            <person name="Le M."/>
            <person name="Wang Q."/>
            <person name="Wei S."/>
            <person name="Zheng Y."/>
            <person name="Lin W."/>
            <person name="Duan Y."/>
            <person name="Cao H."/>
            <person name="Xiong S."/>
            <person name="Wang X."/>
            <person name="Wei L."/>
            <person name="Li C."/>
            <person name="Ma Q."/>
            <person name="Ju M."/>
            <person name="Zhao R."/>
            <person name="Li G."/>
            <person name="Mu C."/>
            <person name="Tian Q."/>
            <person name="Mei H."/>
            <person name="Zhang T."/>
            <person name="Gao T."/>
            <person name="Zhang H."/>
        </authorList>
    </citation>
    <scope>NUCLEOTIDE SEQUENCE</scope>
    <source>
        <strain evidence="8">3651</strain>
    </source>
</reference>
<keyword evidence="5 6" id="KW-0175">Coiled coil</keyword>
<evidence type="ECO:0000256" key="4">
    <source>
        <dbReference type="ARBA" id="ARBA00022840"/>
    </source>
</evidence>
<evidence type="ECO:0000256" key="3">
    <source>
        <dbReference type="ARBA" id="ARBA00022741"/>
    </source>
</evidence>
<evidence type="ECO:0000256" key="7">
    <source>
        <dbReference type="SAM" id="MobiDB-lite"/>
    </source>
</evidence>
<dbReference type="PANTHER" id="PTHR47969:SF15">
    <property type="entry name" value="CHROMOSOME-ASSOCIATED KINESIN KIF4A-RELATED"/>
    <property type="match status" value="1"/>
</dbReference>
<dbReference type="GO" id="GO:0051231">
    <property type="term" value="P:spindle elongation"/>
    <property type="evidence" value="ECO:0007669"/>
    <property type="project" value="TreeGrafter"/>
</dbReference>
<keyword evidence="2" id="KW-0963">Cytoplasm</keyword>
<evidence type="ECO:0000313" key="9">
    <source>
        <dbReference type="Proteomes" id="UP001293254"/>
    </source>
</evidence>
<name>A0AAE2CTX9_9LAMI</name>
<dbReference type="PANTHER" id="PTHR47969">
    <property type="entry name" value="CHROMOSOME-ASSOCIATED KINESIN KIF4A-RELATED"/>
    <property type="match status" value="1"/>
</dbReference>
<feature type="region of interest" description="Disordered" evidence="7">
    <location>
        <begin position="208"/>
        <end position="231"/>
    </location>
</feature>
<dbReference type="EMBL" id="JACGWO010000002">
    <property type="protein sequence ID" value="KAK4434405.1"/>
    <property type="molecule type" value="Genomic_DNA"/>
</dbReference>
<dbReference type="GO" id="GO:0003777">
    <property type="term" value="F:microtubule motor activity"/>
    <property type="evidence" value="ECO:0007669"/>
    <property type="project" value="InterPro"/>
</dbReference>